<evidence type="ECO:0000256" key="3">
    <source>
        <dbReference type="ARBA" id="ARBA00022989"/>
    </source>
</evidence>
<feature type="compositionally biased region" description="Pro residues" evidence="5">
    <location>
        <begin position="667"/>
        <end position="678"/>
    </location>
</feature>
<dbReference type="EMBL" id="AXCR01000007">
    <property type="protein sequence ID" value="KJR86004.1"/>
    <property type="molecule type" value="Genomic_DNA"/>
</dbReference>
<protein>
    <submittedName>
        <fullName evidence="8">G-protein coupled receptor</fullName>
    </submittedName>
</protein>
<dbReference type="InterPro" id="IPR017981">
    <property type="entry name" value="GPCR_2-like_7TM"/>
</dbReference>
<dbReference type="SUPFAM" id="SSF81321">
    <property type="entry name" value="Family A G protein-coupled receptor-like"/>
    <property type="match status" value="1"/>
</dbReference>
<organism evidence="8 9">
    <name type="scientific">Sporothrix schenckii 1099-18</name>
    <dbReference type="NCBI Taxonomy" id="1397361"/>
    <lineage>
        <taxon>Eukaryota</taxon>
        <taxon>Fungi</taxon>
        <taxon>Dikarya</taxon>
        <taxon>Ascomycota</taxon>
        <taxon>Pezizomycotina</taxon>
        <taxon>Sordariomycetes</taxon>
        <taxon>Sordariomycetidae</taxon>
        <taxon>Ophiostomatales</taxon>
        <taxon>Ophiostomataceae</taxon>
        <taxon>Sporothrix</taxon>
    </lineage>
</organism>
<comment type="subcellular location">
    <subcellularLocation>
        <location evidence="1">Membrane</location>
        <topology evidence="1">Multi-pass membrane protein</topology>
    </subcellularLocation>
</comment>
<dbReference type="CDD" id="cd13952">
    <property type="entry name" value="7tm_classB"/>
    <property type="match status" value="1"/>
</dbReference>
<evidence type="ECO:0000256" key="1">
    <source>
        <dbReference type="ARBA" id="ARBA00004141"/>
    </source>
</evidence>
<dbReference type="Gene3D" id="1.20.1070.10">
    <property type="entry name" value="Rhodopsin 7-helix transmembrane proteins"/>
    <property type="match status" value="1"/>
</dbReference>
<keyword evidence="8" id="KW-0675">Receptor</keyword>
<feature type="transmembrane region" description="Helical" evidence="6">
    <location>
        <begin position="126"/>
        <end position="148"/>
    </location>
</feature>
<name>A0A0F2MAA5_SPOSC</name>
<feature type="compositionally biased region" description="Low complexity" evidence="5">
    <location>
        <begin position="576"/>
        <end position="598"/>
    </location>
</feature>
<proteinExistence type="predicted"/>
<evidence type="ECO:0000259" key="7">
    <source>
        <dbReference type="PROSITE" id="PS50261"/>
    </source>
</evidence>
<feature type="transmembrane region" description="Helical" evidence="6">
    <location>
        <begin position="177"/>
        <end position="200"/>
    </location>
</feature>
<dbReference type="PANTHER" id="PTHR23112:SF0">
    <property type="entry name" value="TRANSMEMBRANE PROTEIN 116"/>
    <property type="match status" value="1"/>
</dbReference>
<feature type="region of interest" description="Disordered" evidence="5">
    <location>
        <begin position="576"/>
        <end position="694"/>
    </location>
</feature>
<keyword evidence="3 6" id="KW-1133">Transmembrane helix</keyword>
<feature type="transmembrane region" description="Helical" evidence="6">
    <location>
        <begin position="55"/>
        <end position="79"/>
    </location>
</feature>
<dbReference type="GO" id="GO:0007189">
    <property type="term" value="P:adenylate cyclase-activating G protein-coupled receptor signaling pathway"/>
    <property type="evidence" value="ECO:0007669"/>
    <property type="project" value="TreeGrafter"/>
</dbReference>
<feature type="domain" description="G-protein coupled receptors family 2 profile 2" evidence="7">
    <location>
        <begin position="18"/>
        <end position="204"/>
    </location>
</feature>
<dbReference type="GeneID" id="27670579"/>
<dbReference type="VEuPathDB" id="FungiDB:SPSK_08714"/>
<dbReference type="GO" id="GO:0005886">
    <property type="term" value="C:plasma membrane"/>
    <property type="evidence" value="ECO:0007669"/>
    <property type="project" value="TreeGrafter"/>
</dbReference>
<accession>A0A0F2MAA5</accession>
<evidence type="ECO:0000313" key="8">
    <source>
        <dbReference type="EMBL" id="KJR86004.1"/>
    </source>
</evidence>
<dbReference type="GO" id="GO:0007166">
    <property type="term" value="P:cell surface receptor signaling pathway"/>
    <property type="evidence" value="ECO:0007669"/>
    <property type="project" value="InterPro"/>
</dbReference>
<comment type="caution">
    <text evidence="8">The sequence shown here is derived from an EMBL/GenBank/DDBJ whole genome shotgun (WGS) entry which is preliminary data.</text>
</comment>
<evidence type="ECO:0000256" key="5">
    <source>
        <dbReference type="SAM" id="MobiDB-lite"/>
    </source>
</evidence>
<dbReference type="Pfam" id="PF00002">
    <property type="entry name" value="7tm_2"/>
    <property type="match status" value="1"/>
</dbReference>
<sequence length="694" mass="74718">MNDDLATMQLSGQQASVVVGIERAGASLSMIGVLLIVVTFALFKRLRTVPNTFILFASIANIGASTASLIGLSGIAQGGNSTLCRAQAFLLEMFMQSDPMWSFAMAFNVYLVFFHSANPTTFRRHLWVYCLGCFGLPMIPAIVCLYVQNADKGPVYGDATLWCWIGDSWNALRIYSYYIPIWVCIFLSAVIYVAVGYHVFHQRNQLRNLTLSNQAKDLSSSEVRDSADKNLTKQPEMYATVMTEVQITSDVCETALSSERTPPMTPLASPMQCLWSDEPFPQTIDNSTNSAFVNLHDQMHHRIDEERNIGGSHAVSPPPAAYYGGIHSGPSAAAYQATSTTVITSPAPPHGFQPMGQSSRNAHASSAFRLQPQFVSSHGHRPFGHLAHSHHVHRGHLQNRGSRARTSQHISVAQRGRHAWHRFTGKLRHMDPVKLAYLRTSFVFAISVLVTWTPSSINRVYTLVYPARISYGLNIASAAVLPLQGVWNAVIYFSTSWSLLRGEVGRRYARSRWMRRVGGRVHGGLARLRGGGSSGGGDGGDKELVGISSGRIPGILVAGSGEDGVGVGGGGGASMGTALSPLRSRSYSQSHLGSSSRSGTADAGSGVGPGASAVHGHRHSYNENDTESDGLDGLDGFNEHSTVGSSSPGLRAAGNRRLRPAASMDLGPPPGQRSPRSPPRLGTLRVQRGGQLDT</sequence>
<reference evidence="8 9" key="2">
    <citation type="journal article" date="2015" name="Eukaryot. Cell">
        <title>Asexual propagation of a virulent clone complex in a human and feline outbreak of sporotrichosis.</title>
        <authorList>
            <person name="Teixeira Mde M."/>
            <person name="Rodrigues A.M."/>
            <person name="Tsui C.K."/>
            <person name="de Almeida L.G."/>
            <person name="Van Diepeningen A.D."/>
            <person name="van den Ende B.G."/>
            <person name="Fernandes G.F."/>
            <person name="Kano R."/>
            <person name="Hamelin R.C."/>
            <person name="Lopes-Bezerra L.M."/>
            <person name="Vasconcelos A.T."/>
            <person name="de Hoog S."/>
            <person name="de Camargo Z.P."/>
            <person name="Felipe M.S."/>
        </authorList>
    </citation>
    <scope>NUCLEOTIDE SEQUENCE [LARGE SCALE GENOMIC DNA]</scope>
    <source>
        <strain evidence="8 9">1099-18</strain>
    </source>
</reference>
<dbReference type="Proteomes" id="UP000033710">
    <property type="component" value="Unassembled WGS sequence"/>
</dbReference>
<feature type="compositionally biased region" description="Polar residues" evidence="5">
    <location>
        <begin position="639"/>
        <end position="648"/>
    </location>
</feature>
<keyword evidence="4 6" id="KW-0472">Membrane</keyword>
<dbReference type="PROSITE" id="PS50261">
    <property type="entry name" value="G_PROTEIN_RECEP_F2_4"/>
    <property type="match status" value="1"/>
</dbReference>
<evidence type="ECO:0000256" key="6">
    <source>
        <dbReference type="SAM" id="Phobius"/>
    </source>
</evidence>
<reference evidence="8 9" key="1">
    <citation type="journal article" date="2014" name="BMC Genomics">
        <title>Comparative genomics of the major fungal agents of human and animal Sporotrichosis: Sporothrix schenckii and Sporothrix brasiliensis.</title>
        <authorList>
            <person name="Teixeira M.M."/>
            <person name="de Almeida L.G."/>
            <person name="Kubitschek-Barreira P."/>
            <person name="Alves F.L."/>
            <person name="Kioshima E.S."/>
            <person name="Abadio A.K."/>
            <person name="Fernandes L."/>
            <person name="Derengowski L.S."/>
            <person name="Ferreira K.S."/>
            <person name="Souza R.C."/>
            <person name="Ruiz J.C."/>
            <person name="de Andrade N.C."/>
            <person name="Paes H.C."/>
            <person name="Nicola A.M."/>
            <person name="Albuquerque P."/>
            <person name="Gerber A.L."/>
            <person name="Martins V.P."/>
            <person name="Peconick L.D."/>
            <person name="Neto A.V."/>
            <person name="Chaucanez C.B."/>
            <person name="Silva P.A."/>
            <person name="Cunha O.L."/>
            <person name="de Oliveira F.F."/>
            <person name="dos Santos T.C."/>
            <person name="Barros A.L."/>
            <person name="Soares M.A."/>
            <person name="de Oliveira L.M."/>
            <person name="Marini M.M."/>
            <person name="Villalobos-Duno H."/>
            <person name="Cunha M.M."/>
            <person name="de Hoog S."/>
            <person name="da Silveira J.F."/>
            <person name="Henrissat B."/>
            <person name="Nino-Vega G.A."/>
            <person name="Cisalpino P.S."/>
            <person name="Mora-Montes H.M."/>
            <person name="Almeida S.R."/>
            <person name="Stajich J.E."/>
            <person name="Lopes-Bezerra L.M."/>
            <person name="Vasconcelos A.T."/>
            <person name="Felipe M.S."/>
        </authorList>
    </citation>
    <scope>NUCLEOTIDE SEQUENCE [LARGE SCALE GENOMIC DNA]</scope>
    <source>
        <strain evidence="8 9">1099-18</strain>
    </source>
</reference>
<dbReference type="KEGG" id="ssck:SPSK_08714"/>
<feature type="transmembrane region" description="Helical" evidence="6">
    <location>
        <begin position="436"/>
        <end position="455"/>
    </location>
</feature>
<feature type="transmembrane region" description="Helical" evidence="6">
    <location>
        <begin position="475"/>
        <end position="500"/>
    </location>
</feature>
<feature type="transmembrane region" description="Helical" evidence="6">
    <location>
        <begin position="99"/>
        <end position="117"/>
    </location>
</feature>
<evidence type="ECO:0000313" key="9">
    <source>
        <dbReference type="Proteomes" id="UP000033710"/>
    </source>
</evidence>
<gene>
    <name evidence="8" type="ORF">SPSK_08714</name>
</gene>
<evidence type="ECO:0000256" key="2">
    <source>
        <dbReference type="ARBA" id="ARBA00022692"/>
    </source>
</evidence>
<dbReference type="SMR" id="A0A0F2MAA5"/>
<dbReference type="RefSeq" id="XP_016588680.1">
    <property type="nucleotide sequence ID" value="XM_016735302.1"/>
</dbReference>
<dbReference type="PANTHER" id="PTHR23112">
    <property type="entry name" value="G PROTEIN-COUPLED RECEPTOR 157-RELATED"/>
    <property type="match status" value="1"/>
</dbReference>
<dbReference type="AlphaFoldDB" id="A0A0F2MAA5"/>
<dbReference type="InterPro" id="IPR000832">
    <property type="entry name" value="GPCR_2_secretin-like"/>
</dbReference>
<evidence type="ECO:0000256" key="4">
    <source>
        <dbReference type="ARBA" id="ARBA00023136"/>
    </source>
</evidence>
<dbReference type="OrthoDB" id="18453at2759"/>
<dbReference type="GO" id="GO:0004930">
    <property type="term" value="F:G protein-coupled receptor activity"/>
    <property type="evidence" value="ECO:0007669"/>
    <property type="project" value="InterPro"/>
</dbReference>
<keyword evidence="2 6" id="KW-0812">Transmembrane</keyword>
<feature type="transmembrane region" description="Helical" evidence="6">
    <location>
        <begin position="24"/>
        <end position="43"/>
    </location>
</feature>